<comment type="similarity">
    <text evidence="1">Belongs to the peptidase S33 family.</text>
</comment>
<dbReference type="InterPro" id="IPR029058">
    <property type="entry name" value="AB_hydrolase_fold"/>
</dbReference>
<dbReference type="GO" id="GO:0016787">
    <property type="term" value="F:hydrolase activity"/>
    <property type="evidence" value="ECO:0007669"/>
    <property type="project" value="UniProtKB-KW"/>
</dbReference>
<dbReference type="Gene3D" id="3.40.50.1820">
    <property type="entry name" value="alpha/beta hydrolase"/>
    <property type="match status" value="1"/>
</dbReference>
<evidence type="ECO:0000259" key="6">
    <source>
        <dbReference type="Pfam" id="PF08386"/>
    </source>
</evidence>
<evidence type="ECO:0000259" key="5">
    <source>
        <dbReference type="Pfam" id="PF00561"/>
    </source>
</evidence>
<gene>
    <name evidence="7" type="ORF">ABWK59_31760</name>
</gene>
<dbReference type="KEGG" id="kcm:ABWK59_31760"/>
<dbReference type="EMBL" id="CP159872">
    <property type="protein sequence ID" value="XCM83175.1"/>
    <property type="molecule type" value="Genomic_DNA"/>
</dbReference>
<dbReference type="InterPro" id="IPR000073">
    <property type="entry name" value="AB_hydrolase_1"/>
</dbReference>
<evidence type="ECO:0000256" key="3">
    <source>
        <dbReference type="ARBA" id="ARBA00022801"/>
    </source>
</evidence>
<feature type="signal peptide" evidence="4">
    <location>
        <begin position="1"/>
        <end position="32"/>
    </location>
</feature>
<name>A0AAU8K550_9ACTN</name>
<dbReference type="Pfam" id="PF00561">
    <property type="entry name" value="Abhydrolase_1"/>
    <property type="match status" value="1"/>
</dbReference>
<dbReference type="PANTHER" id="PTHR43248">
    <property type="entry name" value="2-SUCCINYL-6-HYDROXY-2,4-CYCLOHEXADIENE-1-CARBOXYLATE SYNTHASE"/>
    <property type="match status" value="1"/>
</dbReference>
<sequence>MPITRIRGGSPAPRRRWFAAVAAVAACSTVLAGAGLVAADGMPPPPEPAPTTLDWRPCESGSAFDCATAEVPLDYDDPGGRLIDLAVVRHPATGPGHRIGTLFFNPGGPGGPGTVQFPQNYEAFPKEVRERFDIVSWDPRGVGHSTAVNCFADPQEAAAWAATKPAGFPVGAEQRAAWIAAYEDLGRRCERIDPALLRHVSAADSARDLDRLRAAVGDRQLSYLGISYGTILGATYANLFPDRVRALVLDSNIAPQAWTNDNNDRAELPLFLRMGSDRSAAATLERFLTLCGSAGQAGCAFSAGNPEATRAKYDELLRRLRAQPVGPWTYAATVSDVVNGLYIVHPGWTDLAGRLQALWEGRLPEPPTAPPAPPVPVPYLGEEQAIAVACGDTPNPRDPAVYHPLEEASAARTGDVGRHWTWAAEPCATWPAKAADRYTGPWDRPTAHPVLVVGTTFDPSTPYSNSQDMAAALADARLLTNEGFGHTALLNPSSCVRAYESRYLVDGTLPPAGTVCRQDTPPFAVPKPSGGVDAGGGGMARLVS</sequence>
<dbReference type="Pfam" id="PF08386">
    <property type="entry name" value="Abhydrolase_4"/>
    <property type="match status" value="1"/>
</dbReference>
<feature type="chain" id="PRO_5043661361" evidence="4">
    <location>
        <begin position="33"/>
        <end position="544"/>
    </location>
</feature>
<dbReference type="RefSeq" id="WP_354644110.1">
    <property type="nucleotide sequence ID" value="NZ_CP159872.1"/>
</dbReference>
<protein>
    <submittedName>
        <fullName evidence="7">Alpha/beta fold hydrolase</fullName>
    </submittedName>
</protein>
<feature type="domain" description="AB hydrolase-1" evidence="5">
    <location>
        <begin position="101"/>
        <end position="266"/>
    </location>
</feature>
<reference evidence="7" key="1">
    <citation type="submission" date="2024-06" db="EMBL/GenBank/DDBJ databases">
        <title>The genome sequences of Kitasatospora sp. strain HUAS MG31.</title>
        <authorList>
            <person name="Mo P."/>
        </authorList>
    </citation>
    <scope>NUCLEOTIDE SEQUENCE</scope>
    <source>
        <strain evidence="7">HUAS MG31</strain>
    </source>
</reference>
<dbReference type="PANTHER" id="PTHR43248:SF29">
    <property type="entry name" value="TRIPEPTIDYL AMINOPEPTIDASE"/>
    <property type="match status" value="1"/>
</dbReference>
<dbReference type="SUPFAM" id="SSF53474">
    <property type="entry name" value="alpha/beta-Hydrolases"/>
    <property type="match status" value="1"/>
</dbReference>
<proteinExistence type="inferred from homology"/>
<evidence type="ECO:0000256" key="4">
    <source>
        <dbReference type="SAM" id="SignalP"/>
    </source>
</evidence>
<dbReference type="AlphaFoldDB" id="A0AAU8K550"/>
<accession>A0AAU8K550</accession>
<dbReference type="InterPro" id="IPR051601">
    <property type="entry name" value="Serine_prot/Carboxylest_S33"/>
</dbReference>
<keyword evidence="2 4" id="KW-0732">Signal</keyword>
<dbReference type="InterPro" id="IPR013595">
    <property type="entry name" value="Pept_S33_TAP-like_C"/>
</dbReference>
<evidence type="ECO:0000256" key="1">
    <source>
        <dbReference type="ARBA" id="ARBA00010088"/>
    </source>
</evidence>
<dbReference type="PROSITE" id="PS51257">
    <property type="entry name" value="PROKAR_LIPOPROTEIN"/>
    <property type="match status" value="1"/>
</dbReference>
<evidence type="ECO:0000313" key="7">
    <source>
        <dbReference type="EMBL" id="XCM83175.1"/>
    </source>
</evidence>
<feature type="domain" description="Peptidase S33 tripeptidyl aminopeptidase-like C-terminal" evidence="6">
    <location>
        <begin position="416"/>
        <end position="516"/>
    </location>
</feature>
<keyword evidence="3 7" id="KW-0378">Hydrolase</keyword>
<evidence type="ECO:0000256" key="2">
    <source>
        <dbReference type="ARBA" id="ARBA00022729"/>
    </source>
</evidence>
<organism evidence="7">
    <name type="scientific">Kitasatospora camelliae</name>
    <dbReference type="NCBI Taxonomy" id="3156397"/>
    <lineage>
        <taxon>Bacteria</taxon>
        <taxon>Bacillati</taxon>
        <taxon>Actinomycetota</taxon>
        <taxon>Actinomycetes</taxon>
        <taxon>Kitasatosporales</taxon>
        <taxon>Streptomycetaceae</taxon>
        <taxon>Kitasatospora</taxon>
    </lineage>
</organism>